<dbReference type="AlphaFoldDB" id="A0A9P4MH39"/>
<comment type="caution">
    <text evidence="3">The sequence shown here is derived from an EMBL/GenBank/DDBJ whole genome shotgun (WGS) entry which is preliminary data.</text>
</comment>
<reference evidence="3" key="1">
    <citation type="journal article" date="2020" name="Stud. Mycol.">
        <title>101 Dothideomycetes genomes: a test case for predicting lifestyles and emergence of pathogens.</title>
        <authorList>
            <person name="Haridas S."/>
            <person name="Albert R."/>
            <person name="Binder M."/>
            <person name="Bloem J."/>
            <person name="Labutti K."/>
            <person name="Salamov A."/>
            <person name="Andreopoulos B."/>
            <person name="Baker S."/>
            <person name="Barry K."/>
            <person name="Bills G."/>
            <person name="Bluhm B."/>
            <person name="Cannon C."/>
            <person name="Castanera R."/>
            <person name="Culley D."/>
            <person name="Daum C."/>
            <person name="Ezra D."/>
            <person name="Gonzalez J."/>
            <person name="Henrissat B."/>
            <person name="Kuo A."/>
            <person name="Liang C."/>
            <person name="Lipzen A."/>
            <person name="Lutzoni F."/>
            <person name="Magnuson J."/>
            <person name="Mondo S."/>
            <person name="Nolan M."/>
            <person name="Ohm R."/>
            <person name="Pangilinan J."/>
            <person name="Park H.-J."/>
            <person name="Ramirez L."/>
            <person name="Alfaro M."/>
            <person name="Sun H."/>
            <person name="Tritt A."/>
            <person name="Yoshinaga Y."/>
            <person name="Zwiers L.-H."/>
            <person name="Turgeon B."/>
            <person name="Goodwin S."/>
            <person name="Spatafora J."/>
            <person name="Crous P."/>
            <person name="Grigoriev I."/>
        </authorList>
    </citation>
    <scope>NUCLEOTIDE SEQUENCE</scope>
    <source>
        <strain evidence="3">CBS 260.36</strain>
    </source>
</reference>
<gene>
    <name evidence="3" type="ORF">K461DRAFT_230937</name>
</gene>
<protein>
    <submittedName>
        <fullName evidence="3">Uncharacterized protein</fullName>
    </submittedName>
</protein>
<evidence type="ECO:0000313" key="4">
    <source>
        <dbReference type="Proteomes" id="UP000799439"/>
    </source>
</evidence>
<name>A0A9P4MH39_9PEZI</name>
<dbReference type="Proteomes" id="UP000799439">
    <property type="component" value="Unassembled WGS sequence"/>
</dbReference>
<organism evidence="3 4">
    <name type="scientific">Myriangium duriaei CBS 260.36</name>
    <dbReference type="NCBI Taxonomy" id="1168546"/>
    <lineage>
        <taxon>Eukaryota</taxon>
        <taxon>Fungi</taxon>
        <taxon>Dikarya</taxon>
        <taxon>Ascomycota</taxon>
        <taxon>Pezizomycotina</taxon>
        <taxon>Dothideomycetes</taxon>
        <taxon>Dothideomycetidae</taxon>
        <taxon>Myriangiales</taxon>
        <taxon>Myriangiaceae</taxon>
        <taxon>Myriangium</taxon>
    </lineage>
</organism>
<evidence type="ECO:0000256" key="2">
    <source>
        <dbReference type="SAM" id="Phobius"/>
    </source>
</evidence>
<keyword evidence="1" id="KW-0175">Coiled coil</keyword>
<accession>A0A9P4MH39</accession>
<feature type="transmembrane region" description="Helical" evidence="2">
    <location>
        <begin position="12"/>
        <end position="32"/>
    </location>
</feature>
<keyword evidence="4" id="KW-1185">Reference proteome</keyword>
<dbReference type="OrthoDB" id="5428081at2759"/>
<feature type="coiled-coil region" evidence="1">
    <location>
        <begin position="54"/>
        <end position="81"/>
    </location>
</feature>
<dbReference type="EMBL" id="ML996091">
    <property type="protein sequence ID" value="KAF2149609.1"/>
    <property type="molecule type" value="Genomic_DNA"/>
</dbReference>
<proteinExistence type="predicted"/>
<keyword evidence="2" id="KW-1133">Transmembrane helix</keyword>
<evidence type="ECO:0000256" key="1">
    <source>
        <dbReference type="SAM" id="Coils"/>
    </source>
</evidence>
<keyword evidence="2" id="KW-0472">Membrane</keyword>
<keyword evidence="2" id="KW-0812">Transmembrane</keyword>
<sequence>MATPNSPAARRWILTIGVAVITVSGAYLGANLKADQDIRRERRSILEATPQEQMKLLESQRSKLVAQKTELEKKLAEIMERQRRSAGESKG</sequence>
<evidence type="ECO:0000313" key="3">
    <source>
        <dbReference type="EMBL" id="KAF2149609.1"/>
    </source>
</evidence>